<gene>
    <name evidence="1" type="ORF">Tci_200388</name>
</gene>
<name>A0A699H120_TANCI</name>
<accession>A0A699H120</accession>
<dbReference type="Pfam" id="PF14223">
    <property type="entry name" value="Retrotran_gag_2"/>
    <property type="match status" value="1"/>
</dbReference>
<protein>
    <recommendedName>
        <fullName evidence="2">Gag-Pol polyprotein</fullName>
    </recommendedName>
</protein>
<reference evidence="1" key="1">
    <citation type="journal article" date="2019" name="Sci. Rep.">
        <title>Draft genome of Tanacetum cinerariifolium, the natural source of mosquito coil.</title>
        <authorList>
            <person name="Yamashiro T."/>
            <person name="Shiraishi A."/>
            <person name="Satake H."/>
            <person name="Nakayama K."/>
        </authorList>
    </citation>
    <scope>NUCLEOTIDE SEQUENCE</scope>
</reference>
<sequence>MSKGKSEKRLVVESYDWDEAVSSKDEGVTRVKAFMAIAEDELSVENTDARSSHESLKDEISDLKKPLRNGPLKRKKERYHFLKEVLFTKAYESPSKIAPEITSNSESECENLEPLPLLPKLLGAEPNGTSSDVSPYQSLASFLGVLQLGLIAAFRLLPICGIRTNWYDSDGCTFLEVTLRFVSHCVLVAVCLKVLRFESCDLPRSCVLPLRFGEPDLHVPVPESFHEQTDKELTENDIKRMDADDQAIQTILLGLLEDVYDAVDSCETTKEIWERVRQMMKGSDIEEQEKKAKLFNEWEKFTSTDEESIESYYHRFMQLMNDLKRNKHFPENIAANLKAERLAKTHDPLALMAHSQNSYHFLATHNDRSSSTHSQQSFPINNKYNPQPSLNHNFMQPPMTSLEDINDPTEAMNAALILFAKDRQIHNVGGNGRNQFGQYAGQVAHNQQGYNAWQNGGIQVAQNAVQNAGVQNGGNQNGLVVVPGIASQNETGNIIAARAEGTGNRNQARRYNYRGLGHIVRNCTARPKRRDAAYLQTQLLIAQKEEATIQLQAEEFDFMAAAGDLDEIEEVNANCILMANLQHAFTSEQYTDLLEPIPEPQLVPQNDNHVTFVAPSMVQSKGTVETSSAPNEETRAHQETVYHNLIDQVAQVNMVNCNMRATNAELKSELARYKIQEQQETLELAQESHEKMRFLKKEIKAANYAKINHLSGVFVPQTTKSKEELFLQLSIARSRISVAYFVSDKNMLEGVARWVVGGGGGGRMIAGVGVVCGDGIDSKVGGVVCSWSHGAEGKDNFIKCDMTRNDDVVGVQVKASISSMIVRVPEQDRWCGTRGKFVRWKGVRVTKASKHAKVSVRETRDVQRHDTSVECFAYYKTQGHVKTVFELQRHQGDQDVDAKGNGY</sequence>
<organism evidence="1">
    <name type="scientific">Tanacetum cinerariifolium</name>
    <name type="common">Dalmatian daisy</name>
    <name type="synonym">Chrysanthemum cinerariifolium</name>
    <dbReference type="NCBI Taxonomy" id="118510"/>
    <lineage>
        <taxon>Eukaryota</taxon>
        <taxon>Viridiplantae</taxon>
        <taxon>Streptophyta</taxon>
        <taxon>Embryophyta</taxon>
        <taxon>Tracheophyta</taxon>
        <taxon>Spermatophyta</taxon>
        <taxon>Magnoliopsida</taxon>
        <taxon>eudicotyledons</taxon>
        <taxon>Gunneridae</taxon>
        <taxon>Pentapetalae</taxon>
        <taxon>asterids</taxon>
        <taxon>campanulids</taxon>
        <taxon>Asterales</taxon>
        <taxon>Asteraceae</taxon>
        <taxon>Asteroideae</taxon>
        <taxon>Anthemideae</taxon>
        <taxon>Anthemidinae</taxon>
        <taxon>Tanacetum</taxon>
    </lineage>
</organism>
<evidence type="ECO:0000313" key="1">
    <source>
        <dbReference type="EMBL" id="GEW28412.1"/>
    </source>
</evidence>
<dbReference type="EMBL" id="BKCJ010052137">
    <property type="protein sequence ID" value="GEW28412.1"/>
    <property type="molecule type" value="Genomic_DNA"/>
</dbReference>
<dbReference type="AlphaFoldDB" id="A0A699H120"/>
<comment type="caution">
    <text evidence="1">The sequence shown here is derived from an EMBL/GenBank/DDBJ whole genome shotgun (WGS) entry which is preliminary data.</text>
</comment>
<proteinExistence type="predicted"/>
<evidence type="ECO:0008006" key="2">
    <source>
        <dbReference type="Google" id="ProtNLM"/>
    </source>
</evidence>